<dbReference type="InterPro" id="IPR052165">
    <property type="entry name" value="Membrane_assoc_protease"/>
</dbReference>
<reference evidence="9 10" key="1">
    <citation type="journal article" date="2015" name="Int. J. Syst. Evol. Microbiol.">
        <title>Erwinia iniecta sp. nov., isolated from Russian wheat aphids (Diuraphis noxia).</title>
        <authorList>
            <person name="Campillo T."/>
            <person name="Luna E."/>
            <person name="Portier P."/>
            <person name="Fischer-Le Saux M."/>
            <person name="Lapitan N."/>
            <person name="Tisserat N.A."/>
            <person name="Leach J.E."/>
        </authorList>
    </citation>
    <scope>NUCLEOTIDE SEQUENCE [LARGE SCALE GENOMIC DNA]</scope>
    <source>
        <strain evidence="7 10">B120</strain>
        <strain evidence="8 9">B149</strain>
    </source>
</reference>
<feature type="domain" description="NfeD-like C-terminal" evidence="6">
    <location>
        <begin position="92"/>
        <end position="147"/>
    </location>
</feature>
<keyword evidence="10" id="KW-1185">Reference proteome</keyword>
<evidence type="ECO:0000259" key="6">
    <source>
        <dbReference type="Pfam" id="PF01957"/>
    </source>
</evidence>
<accession>A0A0L7TG92</accession>
<dbReference type="Gene3D" id="2.40.50.140">
    <property type="entry name" value="Nucleic acid-binding proteins"/>
    <property type="match status" value="1"/>
</dbReference>
<name>A0A0L7TG92_9GAMM</name>
<dbReference type="Proteomes" id="UP000036851">
    <property type="component" value="Unassembled WGS sequence"/>
</dbReference>
<protein>
    <submittedName>
        <fullName evidence="8">Membrane protein</fullName>
    </submittedName>
</protein>
<evidence type="ECO:0000256" key="3">
    <source>
        <dbReference type="ARBA" id="ARBA00022989"/>
    </source>
</evidence>
<proteinExistence type="predicted"/>
<dbReference type="InterPro" id="IPR002810">
    <property type="entry name" value="NfeD-like_C"/>
</dbReference>
<sequence length="149" mass="16629">MLADVIAHPHWFWLTLGGLLLVAEMLGTNGYLLWSGISAVLIGLLSWLVPLPWAWQGGLFALVTLVTAWLWYCWMQRREKKQLPNTLNQRGNQMIGRQLTLQTALVNGIGHIQTGDSSWRVQADSDLPAGCEVTVVAIEGITLRIRPRS</sequence>
<dbReference type="PATRIC" id="fig|1560201.3.peg.2317"/>
<evidence type="ECO:0000256" key="5">
    <source>
        <dbReference type="SAM" id="Phobius"/>
    </source>
</evidence>
<evidence type="ECO:0000313" key="7">
    <source>
        <dbReference type="EMBL" id="KOC89973.1"/>
    </source>
</evidence>
<evidence type="ECO:0000256" key="4">
    <source>
        <dbReference type="ARBA" id="ARBA00023136"/>
    </source>
</evidence>
<feature type="transmembrane region" description="Helical" evidence="5">
    <location>
        <begin position="30"/>
        <end position="49"/>
    </location>
</feature>
<evidence type="ECO:0000313" key="8">
    <source>
        <dbReference type="EMBL" id="KOC94377.1"/>
    </source>
</evidence>
<dbReference type="Proteomes" id="UP000037088">
    <property type="component" value="Unassembled WGS sequence"/>
</dbReference>
<keyword evidence="3 5" id="KW-1133">Transmembrane helix</keyword>
<organism evidence="8 9">
    <name type="scientific">Winslowiella iniecta</name>
    <dbReference type="NCBI Taxonomy" id="1560201"/>
    <lineage>
        <taxon>Bacteria</taxon>
        <taxon>Pseudomonadati</taxon>
        <taxon>Pseudomonadota</taxon>
        <taxon>Gammaproteobacteria</taxon>
        <taxon>Enterobacterales</taxon>
        <taxon>Erwiniaceae</taxon>
        <taxon>Winslowiella</taxon>
    </lineage>
</organism>
<dbReference type="GO" id="GO:0005886">
    <property type="term" value="C:plasma membrane"/>
    <property type="evidence" value="ECO:0007669"/>
    <property type="project" value="TreeGrafter"/>
</dbReference>
<evidence type="ECO:0000256" key="1">
    <source>
        <dbReference type="ARBA" id="ARBA00004141"/>
    </source>
</evidence>
<evidence type="ECO:0000256" key="2">
    <source>
        <dbReference type="ARBA" id="ARBA00022692"/>
    </source>
</evidence>
<feature type="transmembrane region" description="Helical" evidence="5">
    <location>
        <begin position="55"/>
        <end position="74"/>
    </location>
</feature>
<dbReference type="InterPro" id="IPR012340">
    <property type="entry name" value="NA-bd_OB-fold"/>
</dbReference>
<dbReference type="AlphaFoldDB" id="A0A0L7TG92"/>
<keyword evidence="4 5" id="KW-0472">Membrane</keyword>
<dbReference type="OrthoDB" id="6402862at2"/>
<dbReference type="STRING" id="1560201.NG42_10875"/>
<evidence type="ECO:0000313" key="10">
    <source>
        <dbReference type="Proteomes" id="UP000037088"/>
    </source>
</evidence>
<gene>
    <name evidence="7" type="ORF">NG42_10875</name>
    <name evidence="8" type="ORF">NG43_05525</name>
</gene>
<comment type="caution">
    <text evidence="8">The sequence shown here is derived from an EMBL/GenBank/DDBJ whole genome shotgun (WGS) entry which is preliminary data.</text>
</comment>
<keyword evidence="2 5" id="KW-0812">Transmembrane</keyword>
<evidence type="ECO:0000313" key="9">
    <source>
        <dbReference type="Proteomes" id="UP000036851"/>
    </source>
</evidence>
<comment type="subcellular location">
    <subcellularLocation>
        <location evidence="1">Membrane</location>
        <topology evidence="1">Multi-pass membrane protein</topology>
    </subcellularLocation>
</comment>
<dbReference type="Pfam" id="PF01957">
    <property type="entry name" value="NfeD"/>
    <property type="match status" value="1"/>
</dbReference>
<dbReference type="EMBL" id="JRXF01000006">
    <property type="protein sequence ID" value="KOC94377.1"/>
    <property type="molecule type" value="Genomic_DNA"/>
</dbReference>
<dbReference type="RefSeq" id="WP_052899340.1">
    <property type="nucleotide sequence ID" value="NZ_JRXE01000013.1"/>
</dbReference>
<dbReference type="PANTHER" id="PTHR33507:SF3">
    <property type="entry name" value="INNER MEMBRANE PROTEIN YBBJ"/>
    <property type="match status" value="1"/>
</dbReference>
<dbReference type="PANTHER" id="PTHR33507">
    <property type="entry name" value="INNER MEMBRANE PROTEIN YBBJ"/>
    <property type="match status" value="1"/>
</dbReference>
<dbReference type="EMBL" id="JRXE01000013">
    <property type="protein sequence ID" value="KOC89973.1"/>
    <property type="molecule type" value="Genomic_DNA"/>
</dbReference>
<feature type="transmembrane region" description="Helical" evidence="5">
    <location>
        <begin position="6"/>
        <end position="23"/>
    </location>
</feature>